<feature type="non-terminal residue" evidence="1">
    <location>
        <position position="380"/>
    </location>
</feature>
<dbReference type="Proteomes" id="UP001152795">
    <property type="component" value="Unassembled WGS sequence"/>
</dbReference>
<protein>
    <submittedName>
        <fullName evidence="1">Uncharacterized protein</fullName>
    </submittedName>
</protein>
<dbReference type="OrthoDB" id="5985632at2759"/>
<comment type="caution">
    <text evidence="1">The sequence shown here is derived from an EMBL/GenBank/DDBJ whole genome shotgun (WGS) entry which is preliminary data.</text>
</comment>
<name>A0A6S7IQA5_PARCT</name>
<dbReference type="EMBL" id="CACRXK020011416">
    <property type="protein sequence ID" value="CAB4021405.1"/>
    <property type="molecule type" value="Genomic_DNA"/>
</dbReference>
<organism evidence="1 2">
    <name type="scientific">Paramuricea clavata</name>
    <name type="common">Red gorgonian</name>
    <name type="synonym">Violescent sea-whip</name>
    <dbReference type="NCBI Taxonomy" id="317549"/>
    <lineage>
        <taxon>Eukaryota</taxon>
        <taxon>Metazoa</taxon>
        <taxon>Cnidaria</taxon>
        <taxon>Anthozoa</taxon>
        <taxon>Octocorallia</taxon>
        <taxon>Malacalcyonacea</taxon>
        <taxon>Plexauridae</taxon>
        <taxon>Paramuricea</taxon>
    </lineage>
</organism>
<reference evidence="1" key="1">
    <citation type="submission" date="2020-04" db="EMBL/GenBank/DDBJ databases">
        <authorList>
            <person name="Alioto T."/>
            <person name="Alioto T."/>
            <person name="Gomez Garrido J."/>
        </authorList>
    </citation>
    <scope>NUCLEOTIDE SEQUENCE</scope>
    <source>
        <strain evidence="1">A484AB</strain>
    </source>
</reference>
<gene>
    <name evidence="1" type="ORF">PACLA_8A041464</name>
</gene>
<accession>A0A6S7IQA5</accession>
<dbReference type="PANTHER" id="PTHR47331">
    <property type="entry name" value="PHD-TYPE DOMAIN-CONTAINING PROTEIN"/>
    <property type="match status" value="1"/>
</dbReference>
<evidence type="ECO:0000313" key="2">
    <source>
        <dbReference type="Proteomes" id="UP001152795"/>
    </source>
</evidence>
<evidence type="ECO:0000313" key="1">
    <source>
        <dbReference type="EMBL" id="CAB4021405.1"/>
    </source>
</evidence>
<sequence>MEVAEGKLKTKLIQLNITTNRTKSIVDNGQAEAIERHQKTLRTVINEVDQLHIEIEALKITEQVKDEDLDAWNANLVTQIAKGDQSVEILKEWLNSRKTFCQTYEREEQIKFEVKLQETKTKFKAEHMGNQNTSGCQVASHADHPTDLGSRGGSVDHHQLWNQGPSWLSEETEWPADIIFEPNADSNTELKVTRSVFAATAQVHDDFDQLLDAHEVHKVLRICAWIQRFISNCRSRARDWQDGPLNAIEIEQQRLWWTKQAQLECQERLCFKQDQLQLNLQLNSEDIFECRGRSEGEFPIYLPDSHPFTHGIVRQAHLSTLHSGVSLTMACDVYWIPRLHHLVKKVRSACWGCKGFRAQAYQSPPQETFQAQGHKGLCHS</sequence>
<keyword evidence="2" id="KW-1185">Reference proteome</keyword>
<proteinExistence type="predicted"/>
<dbReference type="AlphaFoldDB" id="A0A6S7IQA5"/>